<name>A0ABV7L7Q7_9PROT</name>
<dbReference type="EMBL" id="JBHRTR010000046">
    <property type="protein sequence ID" value="MFC3230439.1"/>
    <property type="molecule type" value="Genomic_DNA"/>
</dbReference>
<proteinExistence type="predicted"/>
<organism evidence="1 2">
    <name type="scientific">Marinibaculum pumilum</name>
    <dbReference type="NCBI Taxonomy" id="1766165"/>
    <lineage>
        <taxon>Bacteria</taxon>
        <taxon>Pseudomonadati</taxon>
        <taxon>Pseudomonadota</taxon>
        <taxon>Alphaproteobacteria</taxon>
        <taxon>Rhodospirillales</taxon>
        <taxon>Rhodospirillaceae</taxon>
        <taxon>Marinibaculum</taxon>
    </lineage>
</organism>
<evidence type="ECO:0000313" key="1">
    <source>
        <dbReference type="EMBL" id="MFC3230439.1"/>
    </source>
</evidence>
<gene>
    <name evidence="1" type="ORF">ACFOGJ_24540</name>
</gene>
<dbReference type="Proteomes" id="UP001595528">
    <property type="component" value="Unassembled WGS sequence"/>
</dbReference>
<comment type="caution">
    <text evidence="1">The sequence shown here is derived from an EMBL/GenBank/DDBJ whole genome shotgun (WGS) entry which is preliminary data.</text>
</comment>
<evidence type="ECO:0008006" key="3">
    <source>
        <dbReference type="Google" id="ProtNLM"/>
    </source>
</evidence>
<accession>A0ABV7L7Q7</accession>
<keyword evidence="2" id="KW-1185">Reference proteome</keyword>
<reference evidence="2" key="1">
    <citation type="journal article" date="2019" name="Int. J. Syst. Evol. Microbiol.">
        <title>The Global Catalogue of Microorganisms (GCM) 10K type strain sequencing project: providing services to taxonomists for standard genome sequencing and annotation.</title>
        <authorList>
            <consortium name="The Broad Institute Genomics Platform"/>
            <consortium name="The Broad Institute Genome Sequencing Center for Infectious Disease"/>
            <person name="Wu L."/>
            <person name="Ma J."/>
        </authorList>
    </citation>
    <scope>NUCLEOTIDE SEQUENCE [LARGE SCALE GENOMIC DNA]</scope>
    <source>
        <strain evidence="2">KCTC 42964</strain>
    </source>
</reference>
<sequence length="268" mass="28584">MQAISPTIQGRAFPGLATPARTFPILAVLALAAALLLAPAGLRTAQAQDGDGGELLDAIVLNLSEEGWAETDLATVHASVDAAFSGETAGQNMRGTVLGALESLAPGADWKLTHFGQVRDSAGLDRWQISAEARMKQDALEGLRDRAETVSKPGMKVTIDHIDFSPVLADRERLRTELRRKIYAAAATELKELQRVFPEQKFSIGQINFVPDAVAPVMLREKAMASPRMMMAEAADSSGGGGMNVSDRITVRALVFIRSGTDDAGDKD</sequence>
<evidence type="ECO:0000313" key="2">
    <source>
        <dbReference type="Proteomes" id="UP001595528"/>
    </source>
</evidence>
<protein>
    <recommendedName>
        <fullName evidence="3">DUF541 domain-containing protein</fullName>
    </recommendedName>
</protein>
<dbReference type="RefSeq" id="WP_379905610.1">
    <property type="nucleotide sequence ID" value="NZ_JBHRTR010000046.1"/>
</dbReference>